<sequence length="249" mass="26530">MTGKKQQTSTVSSSLAKVAIAAAVSSVLLSGCSTVPERMEKFSYEPNYPMNIPAKTEPKDGSLYQAGDNLSLFDDSRAHKVGDIITINLAEKFDAKKKDEAKYNKTNQQNFGLNGQAAIGSNATAFGGNISVPGLGTGIGIGYGSDGTFNGKSDVKQNSSLSGSIAVTVVEVIPNGNLVIRGEKWITIHEGEEVIRFAGIIRPQDISPDNTIDSAKVADVRLIYKDTGISGDMNRPSAGTQFLHKYWPL</sequence>
<dbReference type="GO" id="GO:0009427">
    <property type="term" value="C:bacterial-type flagellum basal body, distal rod, L ring"/>
    <property type="evidence" value="ECO:0007669"/>
    <property type="project" value="InterPro"/>
</dbReference>
<protein>
    <recommendedName>
        <fullName evidence="11">Flagellar L-ring protein</fullName>
    </recommendedName>
    <alternativeName>
        <fullName evidence="11">Basal body L-ring protein</fullName>
    </alternativeName>
</protein>
<keyword evidence="12" id="KW-0969">Cilium</keyword>
<dbReference type="HAMAP" id="MF_00415">
    <property type="entry name" value="FlgH"/>
    <property type="match status" value="1"/>
</dbReference>
<keyword evidence="5 11" id="KW-0732">Signal</keyword>
<dbReference type="PRINTS" id="PR01008">
    <property type="entry name" value="FLGLRINGFLGH"/>
</dbReference>
<name>A0A410H3U0_9GAMM</name>
<organism evidence="12 13">
    <name type="scientific">Hydrogenovibrio thermophilus</name>
    <dbReference type="NCBI Taxonomy" id="265883"/>
    <lineage>
        <taxon>Bacteria</taxon>
        <taxon>Pseudomonadati</taxon>
        <taxon>Pseudomonadota</taxon>
        <taxon>Gammaproteobacteria</taxon>
        <taxon>Thiotrichales</taxon>
        <taxon>Piscirickettsiaceae</taxon>
        <taxon>Hydrogenovibrio</taxon>
    </lineage>
</organism>
<evidence type="ECO:0000256" key="3">
    <source>
        <dbReference type="ARBA" id="ARBA00006929"/>
    </source>
</evidence>
<dbReference type="GO" id="GO:0071973">
    <property type="term" value="P:bacterial-type flagellum-dependent cell motility"/>
    <property type="evidence" value="ECO:0007669"/>
    <property type="project" value="InterPro"/>
</dbReference>
<dbReference type="InterPro" id="IPR000527">
    <property type="entry name" value="Flag_Lring"/>
</dbReference>
<evidence type="ECO:0000313" key="12">
    <source>
        <dbReference type="EMBL" id="QAB15592.1"/>
    </source>
</evidence>
<evidence type="ECO:0000256" key="1">
    <source>
        <dbReference type="ARBA" id="ARBA00002591"/>
    </source>
</evidence>
<comment type="subunit">
    <text evidence="4 11">The basal body constitutes a major portion of the flagellar organelle and consists of four rings (L,P,S, and M) mounted on a central rod.</text>
</comment>
<keyword evidence="12" id="KW-0282">Flagellum</keyword>
<keyword evidence="12" id="KW-0966">Cell projection</keyword>
<accession>A0A410H3U0</accession>
<dbReference type="EMBL" id="CP035033">
    <property type="protein sequence ID" value="QAB15592.1"/>
    <property type="molecule type" value="Genomic_DNA"/>
</dbReference>
<dbReference type="KEGG" id="htr:EPV75_07880"/>
<dbReference type="Pfam" id="PF02107">
    <property type="entry name" value="FlgH"/>
    <property type="match status" value="1"/>
</dbReference>
<keyword evidence="8 11" id="KW-0975">Bacterial flagellum</keyword>
<comment type="subcellular location">
    <subcellularLocation>
        <location evidence="11">Cell outer membrane</location>
        <topology evidence="11">Lipid-anchor</topology>
    </subcellularLocation>
    <subcellularLocation>
        <location evidence="11">Bacterial flagellum basal body</location>
    </subcellularLocation>
    <subcellularLocation>
        <location evidence="2">Membrane</location>
        <topology evidence="2">Lipid-anchor</topology>
    </subcellularLocation>
</comment>
<evidence type="ECO:0000256" key="5">
    <source>
        <dbReference type="ARBA" id="ARBA00022729"/>
    </source>
</evidence>
<dbReference type="PANTHER" id="PTHR34933">
    <property type="entry name" value="FLAGELLAR L-RING PROTEIN"/>
    <property type="match status" value="1"/>
</dbReference>
<evidence type="ECO:0000256" key="7">
    <source>
        <dbReference type="ARBA" id="ARBA00023139"/>
    </source>
</evidence>
<keyword evidence="9 11" id="KW-0998">Cell outer membrane</keyword>
<reference evidence="12 13" key="1">
    <citation type="journal article" date="2018" name="Environ. Microbiol.">
        <title>Genomes of ubiquitous marine and hypersaline Hydrogenovibrio, Thiomicrorhabdus and Thiomicrospira spp. encode a diversity of mechanisms to sustain chemolithoautotrophy in heterogeneous environments.</title>
        <authorList>
            <person name="Scott K.M."/>
            <person name="Williams J."/>
            <person name="Porter C.M.B."/>
            <person name="Russel S."/>
            <person name="Harmer T.L."/>
            <person name="Paul J.H."/>
            <person name="Antonen K.M."/>
            <person name="Bridges M.K."/>
            <person name="Camper G.J."/>
            <person name="Campla C.K."/>
            <person name="Casella L.G."/>
            <person name="Chase E."/>
            <person name="Conrad J.W."/>
            <person name="Cruz M.C."/>
            <person name="Dunlap D.S."/>
            <person name="Duran L."/>
            <person name="Fahsbender E.M."/>
            <person name="Goldsmith D.B."/>
            <person name="Keeley R.F."/>
            <person name="Kondoff M.R."/>
            <person name="Kussy B.I."/>
            <person name="Lane M.K."/>
            <person name="Lawler S."/>
            <person name="Leigh B.A."/>
            <person name="Lewis C."/>
            <person name="Lostal L.M."/>
            <person name="Marking D."/>
            <person name="Mancera P.A."/>
            <person name="McClenthan E.C."/>
            <person name="McIntyre E.A."/>
            <person name="Mine J.A."/>
            <person name="Modi S."/>
            <person name="Moore B.D."/>
            <person name="Morgan W.A."/>
            <person name="Nelson K.M."/>
            <person name="Nguyen K.N."/>
            <person name="Ogburn N."/>
            <person name="Parrino D.G."/>
            <person name="Pedapudi A.D."/>
            <person name="Pelham R.P."/>
            <person name="Preece A.M."/>
            <person name="Rampersad E.A."/>
            <person name="Richardson J.C."/>
            <person name="Rodgers C.M."/>
            <person name="Schaffer B.L."/>
            <person name="Sheridan N.E."/>
            <person name="Solone M.R."/>
            <person name="Staley Z.R."/>
            <person name="Tabuchi M."/>
            <person name="Waide R.J."/>
            <person name="Wanjugi P.W."/>
            <person name="Young S."/>
            <person name="Clum A."/>
            <person name="Daum C."/>
            <person name="Huntemann M."/>
            <person name="Ivanova N."/>
            <person name="Kyrpides N."/>
            <person name="Mikhailova N."/>
            <person name="Palaniappan K."/>
            <person name="Pillay M."/>
            <person name="Reddy T.B.K."/>
            <person name="Shapiro N."/>
            <person name="Stamatis D."/>
            <person name="Varghese N."/>
            <person name="Woyke T."/>
            <person name="Boden R."/>
            <person name="Freyermuth S.K."/>
            <person name="Kerfeld C.A."/>
        </authorList>
    </citation>
    <scope>NUCLEOTIDE SEQUENCE [LARGE SCALE GENOMIC DNA]</scope>
    <source>
        <strain evidence="12 13">JR-2</strain>
    </source>
</reference>
<keyword evidence="7" id="KW-0564">Palmitate</keyword>
<dbReference type="GO" id="GO:0003774">
    <property type="term" value="F:cytoskeletal motor activity"/>
    <property type="evidence" value="ECO:0007669"/>
    <property type="project" value="InterPro"/>
</dbReference>
<comment type="similarity">
    <text evidence="3 11">Belongs to the FlgH family.</text>
</comment>
<comment type="function">
    <text evidence="1 11">Assembles around the rod to form the L-ring and probably protects the motor/basal body from shearing forces during rotation.</text>
</comment>
<keyword evidence="6 11" id="KW-0472">Membrane</keyword>
<evidence type="ECO:0000256" key="9">
    <source>
        <dbReference type="ARBA" id="ARBA00023237"/>
    </source>
</evidence>
<dbReference type="Proteomes" id="UP000285478">
    <property type="component" value="Chromosome"/>
</dbReference>
<keyword evidence="10 11" id="KW-0449">Lipoprotein</keyword>
<dbReference type="PANTHER" id="PTHR34933:SF1">
    <property type="entry name" value="FLAGELLAR L-RING PROTEIN"/>
    <property type="match status" value="1"/>
</dbReference>
<dbReference type="AlphaFoldDB" id="A0A410H3U0"/>
<dbReference type="RefSeq" id="WP_128385022.1">
    <property type="nucleotide sequence ID" value="NZ_CP035033.1"/>
</dbReference>
<evidence type="ECO:0000313" key="13">
    <source>
        <dbReference type="Proteomes" id="UP000285478"/>
    </source>
</evidence>
<dbReference type="GO" id="GO:0009279">
    <property type="term" value="C:cell outer membrane"/>
    <property type="evidence" value="ECO:0007669"/>
    <property type="project" value="UniProtKB-SubCell"/>
</dbReference>
<evidence type="ECO:0000256" key="8">
    <source>
        <dbReference type="ARBA" id="ARBA00023143"/>
    </source>
</evidence>
<dbReference type="PROSITE" id="PS51257">
    <property type="entry name" value="PROKAR_LIPOPROTEIN"/>
    <property type="match status" value="1"/>
</dbReference>
<evidence type="ECO:0000256" key="10">
    <source>
        <dbReference type="ARBA" id="ARBA00023288"/>
    </source>
</evidence>
<evidence type="ECO:0000256" key="2">
    <source>
        <dbReference type="ARBA" id="ARBA00004635"/>
    </source>
</evidence>
<evidence type="ECO:0000256" key="11">
    <source>
        <dbReference type="HAMAP-Rule" id="MF_00415"/>
    </source>
</evidence>
<evidence type="ECO:0000256" key="6">
    <source>
        <dbReference type="ARBA" id="ARBA00023136"/>
    </source>
</evidence>
<gene>
    <name evidence="11" type="primary">flgH</name>
    <name evidence="12" type="ORF">EPV75_07880</name>
</gene>
<keyword evidence="13" id="KW-1185">Reference proteome</keyword>
<evidence type="ECO:0000256" key="4">
    <source>
        <dbReference type="ARBA" id="ARBA00011439"/>
    </source>
</evidence>
<proteinExistence type="inferred from homology"/>